<dbReference type="Pfam" id="PF04790">
    <property type="entry name" value="Sarcoglycan_1"/>
    <property type="match status" value="1"/>
</dbReference>
<dbReference type="GO" id="GO:0016012">
    <property type="term" value="C:sarcoglycan complex"/>
    <property type="evidence" value="ECO:0007669"/>
    <property type="project" value="InterPro"/>
</dbReference>
<comment type="caution">
    <text evidence="18">The sequence shown here is derived from an EMBL/GenBank/DDBJ whole genome shotgun (WGS) entry which is preliminary data.</text>
</comment>
<evidence type="ECO:0000256" key="7">
    <source>
        <dbReference type="ARBA" id="ARBA00022490"/>
    </source>
</evidence>
<evidence type="ECO:0000256" key="16">
    <source>
        <dbReference type="SAM" id="MobiDB-lite"/>
    </source>
</evidence>
<keyword evidence="14" id="KW-0206">Cytoskeleton</keyword>
<evidence type="ECO:0000256" key="8">
    <source>
        <dbReference type="ARBA" id="ARBA00022692"/>
    </source>
</evidence>
<evidence type="ECO:0000256" key="4">
    <source>
        <dbReference type="ARBA" id="ARBA00007574"/>
    </source>
</evidence>
<evidence type="ECO:0000256" key="11">
    <source>
        <dbReference type="ARBA" id="ARBA00023136"/>
    </source>
</evidence>
<evidence type="ECO:0000313" key="18">
    <source>
        <dbReference type="EMBL" id="KAK7070706.1"/>
    </source>
</evidence>
<keyword evidence="11 17" id="KW-0472">Membrane</keyword>
<proteinExistence type="inferred from homology"/>
<feature type="transmembrane region" description="Helical" evidence="17">
    <location>
        <begin position="57"/>
        <end position="83"/>
    </location>
</feature>
<keyword evidence="12" id="KW-1015">Disulfide bond</keyword>
<dbReference type="Proteomes" id="UP001381693">
    <property type="component" value="Unassembled WGS sequence"/>
</dbReference>
<reference evidence="18 19" key="1">
    <citation type="submission" date="2023-11" db="EMBL/GenBank/DDBJ databases">
        <title>Halocaridina rubra genome assembly.</title>
        <authorList>
            <person name="Smith C."/>
        </authorList>
    </citation>
    <scope>NUCLEOTIDE SEQUENCE [LARGE SCALE GENOMIC DNA]</scope>
    <source>
        <strain evidence="18">EP-1</strain>
        <tissue evidence="18">Whole</tissue>
    </source>
</reference>
<keyword evidence="7" id="KW-0963">Cytoplasm</keyword>
<evidence type="ECO:0000256" key="9">
    <source>
        <dbReference type="ARBA" id="ARBA00022968"/>
    </source>
</evidence>
<feature type="compositionally biased region" description="Polar residues" evidence="16">
    <location>
        <begin position="26"/>
        <end position="37"/>
    </location>
</feature>
<gene>
    <name evidence="18" type="ORF">SK128_019182</name>
</gene>
<dbReference type="AlphaFoldDB" id="A0AAN8WUP5"/>
<evidence type="ECO:0000256" key="14">
    <source>
        <dbReference type="ARBA" id="ARBA00023212"/>
    </source>
</evidence>
<evidence type="ECO:0000313" key="19">
    <source>
        <dbReference type="Proteomes" id="UP001381693"/>
    </source>
</evidence>
<dbReference type="PANTHER" id="PTHR21142">
    <property type="entry name" value="SARCOGLYCANS"/>
    <property type="match status" value="1"/>
</dbReference>
<accession>A0AAN8WUP5</accession>
<evidence type="ECO:0000256" key="10">
    <source>
        <dbReference type="ARBA" id="ARBA00022989"/>
    </source>
</evidence>
<evidence type="ECO:0000256" key="15">
    <source>
        <dbReference type="ARBA" id="ARBA00026041"/>
    </source>
</evidence>
<dbReference type="EMBL" id="JAXCGZ010015255">
    <property type="protein sequence ID" value="KAK7070706.1"/>
    <property type="molecule type" value="Genomic_DNA"/>
</dbReference>
<evidence type="ECO:0000256" key="6">
    <source>
        <dbReference type="ARBA" id="ARBA00022475"/>
    </source>
</evidence>
<evidence type="ECO:0000256" key="12">
    <source>
        <dbReference type="ARBA" id="ARBA00023157"/>
    </source>
</evidence>
<sequence>MGDSAAASLLAESTSLAPSTLERATLTRQSRSTNRTASSERETVSKRSEMNRGESGFFWGIVAVLLILASGNLLLTFFAMGVLRLGYGMESIEFLPGSSAVKFYGRTDLGNIFKRDGIIHSYSDVPFSIQGDNSKVSLSLSTSSNPPMLEVGPEKTEIRQVESFQVTDPDSGSTVFSTNYPSFGLPQGVRNLNVKRSKTARVTSPTFSDLKIRSDTTIRLKGNEGMSFDGGKLTWSADQDIYVKSLNGSIMLEAKTGIMVDVNTLPLAGPLDTSKDRGQYKLCMCMPQGQLFRVPVPADNNRRSYASQINCASFTNPCSAVRA</sequence>
<evidence type="ECO:0000256" key="5">
    <source>
        <dbReference type="ARBA" id="ARBA00015329"/>
    </source>
</evidence>
<evidence type="ECO:0000256" key="17">
    <source>
        <dbReference type="SAM" id="Phobius"/>
    </source>
</evidence>
<feature type="compositionally biased region" description="Basic and acidic residues" evidence="16">
    <location>
        <begin position="38"/>
        <end position="48"/>
    </location>
</feature>
<comment type="subunit">
    <text evidence="15">Cross-link to form 2 major subcomplexes: one consisting of SGCB, SGCD and SGCG and the other consisting of SGCB and SGCD. The association between SGCB and SGCG is particularly strong while SGCA is loosely associated with the other sarcoglycans.</text>
</comment>
<name>A0AAN8WUP5_HALRR</name>
<comment type="subcellular location">
    <subcellularLocation>
        <location evidence="3">Cell membrane</location>
        <location evidence="3">Sarcolemma</location>
        <topology evidence="3">Single-pass type II membrane protein</topology>
    </subcellularLocation>
    <subcellularLocation>
        <location evidence="2">Cytoplasm</location>
        <location evidence="2">Cytoskeleton</location>
    </subcellularLocation>
</comment>
<keyword evidence="8 17" id="KW-0812">Transmembrane</keyword>
<keyword evidence="9" id="KW-0735">Signal-anchor</keyword>
<organism evidence="18 19">
    <name type="scientific">Halocaridina rubra</name>
    <name type="common">Hawaiian red shrimp</name>
    <dbReference type="NCBI Taxonomy" id="373956"/>
    <lineage>
        <taxon>Eukaryota</taxon>
        <taxon>Metazoa</taxon>
        <taxon>Ecdysozoa</taxon>
        <taxon>Arthropoda</taxon>
        <taxon>Crustacea</taxon>
        <taxon>Multicrustacea</taxon>
        <taxon>Malacostraca</taxon>
        <taxon>Eumalacostraca</taxon>
        <taxon>Eucarida</taxon>
        <taxon>Decapoda</taxon>
        <taxon>Pleocyemata</taxon>
        <taxon>Caridea</taxon>
        <taxon>Atyoidea</taxon>
        <taxon>Atyidae</taxon>
        <taxon>Halocaridina</taxon>
    </lineage>
</organism>
<comment type="function">
    <text evidence="1">Component of the sarcoglycan complex, a subcomplex of the dystrophin-glycoprotein complex which forms a link between the F-actin cytoskeleton and the extracellular matrix.</text>
</comment>
<evidence type="ECO:0000256" key="1">
    <source>
        <dbReference type="ARBA" id="ARBA00002860"/>
    </source>
</evidence>
<dbReference type="GO" id="GO:0007517">
    <property type="term" value="P:muscle organ development"/>
    <property type="evidence" value="ECO:0007669"/>
    <property type="project" value="InterPro"/>
</dbReference>
<feature type="region of interest" description="Disordered" evidence="16">
    <location>
        <begin position="24"/>
        <end position="48"/>
    </location>
</feature>
<evidence type="ECO:0000256" key="13">
    <source>
        <dbReference type="ARBA" id="ARBA00023180"/>
    </source>
</evidence>
<keyword evidence="6" id="KW-1003">Cell membrane</keyword>
<dbReference type="PANTHER" id="PTHR21142:SF2">
    <property type="entry name" value="BETA-SARCOGLYCAN"/>
    <property type="match status" value="1"/>
</dbReference>
<dbReference type="GO" id="GO:0042383">
    <property type="term" value="C:sarcolemma"/>
    <property type="evidence" value="ECO:0007669"/>
    <property type="project" value="UniProtKB-SubCell"/>
</dbReference>
<evidence type="ECO:0000256" key="2">
    <source>
        <dbReference type="ARBA" id="ARBA00004245"/>
    </source>
</evidence>
<keyword evidence="10 17" id="KW-1133">Transmembrane helix</keyword>
<dbReference type="InterPro" id="IPR006875">
    <property type="entry name" value="Sarcoglycan"/>
</dbReference>
<keyword evidence="13" id="KW-0325">Glycoprotein</keyword>
<dbReference type="GO" id="GO:0005856">
    <property type="term" value="C:cytoskeleton"/>
    <property type="evidence" value="ECO:0007669"/>
    <property type="project" value="UniProtKB-SubCell"/>
</dbReference>
<dbReference type="InterPro" id="IPR027659">
    <property type="entry name" value="Sgcb"/>
</dbReference>
<protein>
    <recommendedName>
        <fullName evidence="5">Beta-sarcoglycan</fullName>
    </recommendedName>
</protein>
<comment type="similarity">
    <text evidence="4">Belongs to the sarcoglycan beta/delta/gamma/zeta family.</text>
</comment>
<keyword evidence="19" id="KW-1185">Reference proteome</keyword>
<evidence type="ECO:0000256" key="3">
    <source>
        <dbReference type="ARBA" id="ARBA00004274"/>
    </source>
</evidence>